<keyword evidence="6" id="KW-0964">Secreted</keyword>
<proteinExistence type="predicted"/>
<evidence type="ECO:0000313" key="24">
    <source>
        <dbReference type="EMBL" id="MFC0204895.1"/>
    </source>
</evidence>
<dbReference type="InterPro" id="IPR003137">
    <property type="entry name" value="PA_domain"/>
</dbReference>
<dbReference type="PANTHER" id="PTHR12053:SF3">
    <property type="entry name" value="CARBOXYPEPTIDASE Q"/>
    <property type="match status" value="1"/>
</dbReference>
<sequence length="460" mass="47353">MSTHRTLSAALVPALLALTVPATTVPASAAPAQGTGTAWEIVEGLTTEIGPRPAGSEAEDRARDWGAAKLEALGFRNVRVEEFKTLAWTRGPESASLTAPYAQPLAITALGYSVPTPRGGLKAPLVYFPTLAALEAAPAGSLAGKVAFIDHAMRAAQDGSGYGPYGDVRRKGPSVAARKGAAAVVIRSAGTDGHRNPHTGVTMFADDVKPIPAGAVSNPDADLIARTAARGKPMAIDLTLLGKPNPGATSGNVVAEMPGRDPSLPIVVLACHLDSWDLGTGAVDDASGCAIITAAALAAQQGGQPLRTIRVLWSGNEEMGVRGGGGEHYARLHGQEPHAVAMESDFGADKVWQVKFSTAAADKPLVDKVKAALWPMGIVPHDGAAEGGADIEAIIKAQSLAVIDLGQDGTHYFDLHHTPDDTLDKVDPAALQQNVDAWAAVLKVIANEPGPIGKFTAAAE</sequence>
<evidence type="ECO:0000256" key="5">
    <source>
        <dbReference type="ARBA" id="ARBA00014116"/>
    </source>
</evidence>
<evidence type="ECO:0000256" key="2">
    <source>
        <dbReference type="ARBA" id="ARBA00004371"/>
    </source>
</evidence>
<evidence type="ECO:0000256" key="13">
    <source>
        <dbReference type="ARBA" id="ARBA00022833"/>
    </source>
</evidence>
<keyword evidence="7" id="KW-0121">Carboxypeptidase</keyword>
<evidence type="ECO:0000313" key="25">
    <source>
        <dbReference type="Proteomes" id="UP001589798"/>
    </source>
</evidence>
<evidence type="ECO:0000256" key="20">
    <source>
        <dbReference type="ARBA" id="ARBA00033328"/>
    </source>
</evidence>
<evidence type="ECO:0000256" key="4">
    <source>
        <dbReference type="ARBA" id="ARBA00004613"/>
    </source>
</evidence>
<evidence type="ECO:0000256" key="21">
    <source>
        <dbReference type="SAM" id="SignalP"/>
    </source>
</evidence>
<evidence type="ECO:0000259" key="23">
    <source>
        <dbReference type="Pfam" id="PF04389"/>
    </source>
</evidence>
<dbReference type="Pfam" id="PF04389">
    <property type="entry name" value="Peptidase_M28"/>
    <property type="match status" value="1"/>
</dbReference>
<keyword evidence="10 21" id="KW-0732">Signal</keyword>
<protein>
    <recommendedName>
        <fullName evidence="5">Carboxypeptidase Q</fullName>
    </recommendedName>
    <alternativeName>
        <fullName evidence="20">Plasma glutamate carboxypeptidase</fullName>
    </alternativeName>
</protein>
<evidence type="ECO:0000256" key="12">
    <source>
        <dbReference type="ARBA" id="ARBA00022824"/>
    </source>
</evidence>
<dbReference type="Gene3D" id="3.40.630.10">
    <property type="entry name" value="Zn peptidases"/>
    <property type="match status" value="1"/>
</dbReference>
<comment type="subcellular location">
    <subcellularLocation>
        <location evidence="1">Endoplasmic reticulum</location>
    </subcellularLocation>
    <subcellularLocation>
        <location evidence="3">Golgi apparatus</location>
    </subcellularLocation>
    <subcellularLocation>
        <location evidence="2">Lysosome</location>
    </subcellularLocation>
    <subcellularLocation>
        <location evidence="4">Secreted</location>
    </subcellularLocation>
</comment>
<keyword evidence="18" id="KW-0458">Lysosome</keyword>
<evidence type="ECO:0000256" key="14">
    <source>
        <dbReference type="ARBA" id="ARBA00023034"/>
    </source>
</evidence>
<keyword evidence="11" id="KW-0378">Hydrolase</keyword>
<evidence type="ECO:0000256" key="8">
    <source>
        <dbReference type="ARBA" id="ARBA00022670"/>
    </source>
</evidence>
<organism evidence="24 25">
    <name type="scientific">Novosphingobium soli</name>
    <dbReference type="NCBI Taxonomy" id="574956"/>
    <lineage>
        <taxon>Bacteria</taxon>
        <taxon>Pseudomonadati</taxon>
        <taxon>Pseudomonadota</taxon>
        <taxon>Alphaproteobacteria</taxon>
        <taxon>Sphingomonadales</taxon>
        <taxon>Sphingomonadaceae</taxon>
        <taxon>Novosphingobium</taxon>
    </lineage>
</organism>
<evidence type="ECO:0000256" key="11">
    <source>
        <dbReference type="ARBA" id="ARBA00022801"/>
    </source>
</evidence>
<feature type="domain" description="PA" evidence="22">
    <location>
        <begin position="122"/>
        <end position="223"/>
    </location>
</feature>
<dbReference type="InterPro" id="IPR007484">
    <property type="entry name" value="Peptidase_M28"/>
</dbReference>
<keyword evidence="15" id="KW-0482">Metalloprotease</keyword>
<feature type="chain" id="PRO_5045336725" description="Carboxypeptidase Q" evidence="21">
    <location>
        <begin position="30"/>
        <end position="460"/>
    </location>
</feature>
<feature type="signal peptide" evidence="21">
    <location>
        <begin position="1"/>
        <end position="29"/>
    </location>
</feature>
<evidence type="ECO:0000259" key="22">
    <source>
        <dbReference type="Pfam" id="PF02225"/>
    </source>
</evidence>
<evidence type="ECO:0000256" key="15">
    <source>
        <dbReference type="ARBA" id="ARBA00023049"/>
    </source>
</evidence>
<dbReference type="SUPFAM" id="SSF53187">
    <property type="entry name" value="Zn-dependent exopeptidases"/>
    <property type="match status" value="1"/>
</dbReference>
<keyword evidence="25" id="KW-1185">Reference proteome</keyword>
<keyword evidence="12" id="KW-0256">Endoplasmic reticulum</keyword>
<comment type="caution">
    <text evidence="24">The sequence shown here is derived from an EMBL/GenBank/DDBJ whole genome shotgun (WGS) entry which is preliminary data.</text>
</comment>
<keyword evidence="8" id="KW-0645">Protease</keyword>
<evidence type="ECO:0000256" key="16">
    <source>
        <dbReference type="ARBA" id="ARBA00023145"/>
    </source>
</evidence>
<dbReference type="Pfam" id="PF02225">
    <property type="entry name" value="PA"/>
    <property type="match status" value="1"/>
</dbReference>
<feature type="domain" description="Peptidase M28" evidence="23">
    <location>
        <begin position="252"/>
        <end position="441"/>
    </location>
</feature>
<dbReference type="Gene3D" id="3.50.30.30">
    <property type="match status" value="1"/>
</dbReference>
<evidence type="ECO:0000256" key="10">
    <source>
        <dbReference type="ARBA" id="ARBA00022729"/>
    </source>
</evidence>
<keyword evidence="16" id="KW-0865">Zymogen</keyword>
<evidence type="ECO:0000256" key="9">
    <source>
        <dbReference type="ARBA" id="ARBA00022723"/>
    </source>
</evidence>
<dbReference type="RefSeq" id="WP_379487653.1">
    <property type="nucleotide sequence ID" value="NZ_JBHLWK010000013.1"/>
</dbReference>
<evidence type="ECO:0000256" key="18">
    <source>
        <dbReference type="ARBA" id="ARBA00023228"/>
    </source>
</evidence>
<dbReference type="EMBL" id="JBHLWK010000013">
    <property type="protein sequence ID" value="MFC0204895.1"/>
    <property type="molecule type" value="Genomic_DNA"/>
</dbReference>
<gene>
    <name evidence="24" type="ORF">ACFFJC_11480</name>
</gene>
<name>A0ABV6CVZ5_9SPHN</name>
<comment type="subunit">
    <text evidence="19">Homodimer. The monomeric form is inactive while the homodimer is active.</text>
</comment>
<evidence type="ECO:0000256" key="1">
    <source>
        <dbReference type="ARBA" id="ARBA00004240"/>
    </source>
</evidence>
<reference evidence="24 25" key="1">
    <citation type="submission" date="2024-09" db="EMBL/GenBank/DDBJ databases">
        <authorList>
            <person name="Sun Q."/>
            <person name="Mori K."/>
        </authorList>
    </citation>
    <scope>NUCLEOTIDE SEQUENCE [LARGE SCALE GENOMIC DNA]</scope>
    <source>
        <strain evidence="24 25">CCM 7706</strain>
    </source>
</reference>
<keyword evidence="9" id="KW-0479">Metal-binding</keyword>
<dbReference type="InterPro" id="IPR039866">
    <property type="entry name" value="CPQ"/>
</dbReference>
<keyword evidence="14" id="KW-0333">Golgi apparatus</keyword>
<evidence type="ECO:0000256" key="7">
    <source>
        <dbReference type="ARBA" id="ARBA00022645"/>
    </source>
</evidence>
<evidence type="ECO:0000256" key="19">
    <source>
        <dbReference type="ARBA" id="ARBA00025833"/>
    </source>
</evidence>
<keyword evidence="13" id="KW-0862">Zinc</keyword>
<keyword evidence="17" id="KW-0325">Glycoprotein</keyword>
<accession>A0ABV6CVZ5</accession>
<evidence type="ECO:0000256" key="6">
    <source>
        <dbReference type="ARBA" id="ARBA00022525"/>
    </source>
</evidence>
<evidence type="ECO:0000256" key="3">
    <source>
        <dbReference type="ARBA" id="ARBA00004555"/>
    </source>
</evidence>
<evidence type="ECO:0000256" key="17">
    <source>
        <dbReference type="ARBA" id="ARBA00023180"/>
    </source>
</evidence>
<dbReference type="PANTHER" id="PTHR12053">
    <property type="entry name" value="PROTEASE FAMILY M28 PLASMA GLUTAMATE CARBOXYPEPTIDASE-RELATED"/>
    <property type="match status" value="1"/>
</dbReference>
<dbReference type="Proteomes" id="UP001589798">
    <property type="component" value="Unassembled WGS sequence"/>
</dbReference>